<reference evidence="2 3" key="1">
    <citation type="journal article" date="2016" name="Environ. Microbiol.">
        <title>Genomic resolution of a cold subsurface aquifer community provides metabolic insights for novel microbes adapted to high CO concentrations.</title>
        <authorList>
            <person name="Probst A.J."/>
            <person name="Castelle C.J."/>
            <person name="Singh A."/>
            <person name="Brown C.T."/>
            <person name="Anantharaman K."/>
            <person name="Sharon I."/>
            <person name="Hug L.A."/>
            <person name="Burstein D."/>
            <person name="Emerson J.B."/>
            <person name="Thomas B.C."/>
            <person name="Banfield J.F."/>
        </authorList>
    </citation>
    <scope>NUCLEOTIDE SEQUENCE [LARGE SCALE GENOMIC DNA]</scope>
    <source>
        <strain evidence="2">CG2_30_35_20</strain>
    </source>
</reference>
<proteinExistence type="predicted"/>
<dbReference type="GO" id="GO:0016779">
    <property type="term" value="F:nucleotidyltransferase activity"/>
    <property type="evidence" value="ECO:0007669"/>
    <property type="project" value="InterPro"/>
</dbReference>
<dbReference type="InterPro" id="IPR043519">
    <property type="entry name" value="NT_sf"/>
</dbReference>
<evidence type="ECO:0000313" key="2">
    <source>
        <dbReference type="EMBL" id="OIP87672.1"/>
    </source>
</evidence>
<dbReference type="Proteomes" id="UP000182344">
    <property type="component" value="Unassembled WGS sequence"/>
</dbReference>
<comment type="caution">
    <text evidence="2">The sequence shown here is derived from an EMBL/GenBank/DDBJ whole genome shotgun (WGS) entry which is preliminary data.</text>
</comment>
<dbReference type="SUPFAM" id="SSF81301">
    <property type="entry name" value="Nucleotidyltransferase"/>
    <property type="match status" value="1"/>
</dbReference>
<organism evidence="2 3">
    <name type="scientific">Candidatus Shapirobacteria bacterium CG2_30_35_20</name>
    <dbReference type="NCBI Taxonomy" id="1805376"/>
    <lineage>
        <taxon>Bacteria</taxon>
        <taxon>Candidatus Shapironibacteriota</taxon>
    </lineage>
</organism>
<dbReference type="PANTHER" id="PTHR43449">
    <property type="entry name" value="NUCLEOTIDYLTRANSFERASE"/>
    <property type="match status" value="1"/>
</dbReference>
<feature type="domain" description="Polymerase nucleotidyl transferase" evidence="1">
    <location>
        <begin position="11"/>
        <end position="67"/>
    </location>
</feature>
<sequence>MSPNNYYQTLRRFADEIGKHGISIQAMYFFGSRAKGDEKQSSDMDVCVVSPDFSGDRVEDLKQLYKLAGHISLFIEPHSFLPEEFDDKYNFLAQEIKRTGIKII</sequence>
<dbReference type="EMBL" id="MNZO01000011">
    <property type="protein sequence ID" value="OIP87672.1"/>
    <property type="molecule type" value="Genomic_DNA"/>
</dbReference>
<gene>
    <name evidence="2" type="ORF">AUK05_00765</name>
</gene>
<name>A0A1J5I8X1_9BACT</name>
<dbReference type="PANTHER" id="PTHR43449:SF1">
    <property type="entry name" value="POLYMERASE BETA NUCLEOTIDYLTRANSFERASE DOMAIN-CONTAINING PROTEIN"/>
    <property type="match status" value="1"/>
</dbReference>
<evidence type="ECO:0000259" key="1">
    <source>
        <dbReference type="Pfam" id="PF01909"/>
    </source>
</evidence>
<dbReference type="CDD" id="cd05403">
    <property type="entry name" value="NT_KNTase_like"/>
    <property type="match status" value="1"/>
</dbReference>
<evidence type="ECO:0000313" key="3">
    <source>
        <dbReference type="Proteomes" id="UP000182344"/>
    </source>
</evidence>
<dbReference type="AlphaFoldDB" id="A0A1J5I8X1"/>
<dbReference type="STRING" id="1805376.AUK05_00765"/>
<dbReference type="Gene3D" id="3.30.460.10">
    <property type="entry name" value="Beta Polymerase, domain 2"/>
    <property type="match status" value="1"/>
</dbReference>
<protein>
    <recommendedName>
        <fullName evidence="1">Polymerase nucleotidyl transferase domain-containing protein</fullName>
    </recommendedName>
</protein>
<dbReference type="InterPro" id="IPR002934">
    <property type="entry name" value="Polymerase_NTP_transf_dom"/>
</dbReference>
<accession>A0A1J5I8X1</accession>
<dbReference type="Pfam" id="PF01909">
    <property type="entry name" value="NTP_transf_2"/>
    <property type="match status" value="1"/>
</dbReference>